<evidence type="ECO:0000313" key="2">
    <source>
        <dbReference type="EMBL" id="GGP96559.1"/>
    </source>
</evidence>
<gene>
    <name evidence="2" type="ORF">GCM10010249_13470</name>
</gene>
<feature type="region of interest" description="Disordered" evidence="1">
    <location>
        <begin position="176"/>
        <end position="197"/>
    </location>
</feature>
<dbReference type="AlphaFoldDB" id="A0A918AX73"/>
<proteinExistence type="predicted"/>
<feature type="region of interest" description="Disordered" evidence="1">
    <location>
        <begin position="1"/>
        <end position="54"/>
    </location>
</feature>
<sequence length="272" mass="28527">MPSADADAREAAPALSRNRLRHLSAARVRSNPRRHGTTGKRCSRRAAAVGGQGAGPVRGPMWRIGGFRPVAAQLTIPPAYGESSQTPHSVAVSGGIASMAAEGGDMGMNASPCKARSGHFDSPAWLEYAPAAYEPGHRTGQIITGLVKVLGAPDGGHIVGPHMLDHLRSRTSLLRFPPEGRASRGPHGSIRHRPFGAFRFPPSQKELRMSDVTSTPGFDLQDLELDLSDLTVTSMRDTAALPEGGASWGSCSCQASSSCAQPQLETIPLAAG</sequence>
<evidence type="ECO:0000313" key="3">
    <source>
        <dbReference type="Proteomes" id="UP000654123"/>
    </source>
</evidence>
<dbReference type="EMBL" id="BMSV01000002">
    <property type="protein sequence ID" value="GGP96559.1"/>
    <property type="molecule type" value="Genomic_DNA"/>
</dbReference>
<protein>
    <submittedName>
        <fullName evidence="2">Uncharacterized protein</fullName>
    </submittedName>
</protein>
<reference evidence="2" key="1">
    <citation type="journal article" date="2014" name="Int. J. Syst. Evol. Microbiol.">
        <title>Complete genome sequence of Corynebacterium casei LMG S-19264T (=DSM 44701T), isolated from a smear-ripened cheese.</title>
        <authorList>
            <consortium name="US DOE Joint Genome Institute (JGI-PGF)"/>
            <person name="Walter F."/>
            <person name="Albersmeier A."/>
            <person name="Kalinowski J."/>
            <person name="Ruckert C."/>
        </authorList>
    </citation>
    <scope>NUCLEOTIDE SEQUENCE</scope>
    <source>
        <strain evidence="2">JCM 4335</strain>
    </source>
</reference>
<feature type="compositionally biased region" description="Basic residues" evidence="1">
    <location>
        <begin position="18"/>
        <end position="44"/>
    </location>
</feature>
<accession>A0A918AX73</accession>
<keyword evidence="3" id="KW-1185">Reference proteome</keyword>
<dbReference type="NCBIfam" id="NF033400">
    <property type="entry name" value="thiazolyl_B"/>
    <property type="match status" value="1"/>
</dbReference>
<feature type="compositionally biased region" description="Basic and acidic residues" evidence="1">
    <location>
        <begin position="1"/>
        <end position="10"/>
    </location>
</feature>
<organism evidence="2 3">
    <name type="scientific">Streptomyces roseolilacinus</name>
    <dbReference type="NCBI Taxonomy" id="66904"/>
    <lineage>
        <taxon>Bacteria</taxon>
        <taxon>Bacillati</taxon>
        <taxon>Actinomycetota</taxon>
        <taxon>Actinomycetes</taxon>
        <taxon>Kitasatosporales</taxon>
        <taxon>Streptomycetaceae</taxon>
        <taxon>Streptomyces</taxon>
    </lineage>
</organism>
<comment type="caution">
    <text evidence="2">The sequence shown here is derived from an EMBL/GenBank/DDBJ whole genome shotgun (WGS) entry which is preliminary data.</text>
</comment>
<dbReference type="Proteomes" id="UP000654123">
    <property type="component" value="Unassembled WGS sequence"/>
</dbReference>
<evidence type="ECO:0000256" key="1">
    <source>
        <dbReference type="SAM" id="MobiDB-lite"/>
    </source>
</evidence>
<reference evidence="2" key="2">
    <citation type="submission" date="2020-09" db="EMBL/GenBank/DDBJ databases">
        <authorList>
            <person name="Sun Q."/>
            <person name="Ohkuma M."/>
        </authorList>
    </citation>
    <scope>NUCLEOTIDE SEQUENCE</scope>
    <source>
        <strain evidence="2">JCM 4335</strain>
    </source>
</reference>
<dbReference type="Pfam" id="PF19409">
    <property type="entry name" value="Thiopep_pre"/>
    <property type="match status" value="1"/>
</dbReference>
<name>A0A918AX73_9ACTN</name>